<evidence type="ECO:0000256" key="12">
    <source>
        <dbReference type="ARBA" id="ARBA00022868"/>
    </source>
</evidence>
<dbReference type="GO" id="GO:0005243">
    <property type="term" value="F:gap junction channel activity"/>
    <property type="evidence" value="ECO:0007669"/>
    <property type="project" value="TreeGrafter"/>
</dbReference>
<dbReference type="PROSITE" id="PS00133">
    <property type="entry name" value="CARBOXYPEPT_ZN_2"/>
    <property type="match status" value="1"/>
</dbReference>
<dbReference type="CDD" id="cd03860">
    <property type="entry name" value="M14_CP_A-B_like"/>
    <property type="match status" value="1"/>
</dbReference>
<gene>
    <name evidence="19" type="primary">inx</name>
</gene>
<dbReference type="Proteomes" id="UP000887566">
    <property type="component" value="Unplaced"/>
</dbReference>
<dbReference type="Pfam" id="PF00876">
    <property type="entry name" value="Innexin"/>
    <property type="match status" value="1"/>
</dbReference>
<evidence type="ECO:0000313" key="24">
    <source>
        <dbReference type="WBParaSite" id="PSAMB.scaffold716size42884.g8305.t1"/>
    </source>
</evidence>
<dbReference type="GO" id="GO:0006508">
    <property type="term" value="P:proteolysis"/>
    <property type="evidence" value="ECO:0007669"/>
    <property type="project" value="InterPro"/>
</dbReference>
<feature type="transmembrane region" description="Helical" evidence="19">
    <location>
        <begin position="507"/>
        <end position="528"/>
    </location>
</feature>
<evidence type="ECO:0000256" key="21">
    <source>
        <dbReference type="SAM" id="SignalP"/>
    </source>
</evidence>
<evidence type="ECO:0000256" key="15">
    <source>
        <dbReference type="ARBA" id="ARBA00023065"/>
    </source>
</evidence>
<dbReference type="SUPFAM" id="SSF53187">
    <property type="entry name" value="Zn-dependent exopeptidases"/>
    <property type="match status" value="1"/>
</dbReference>
<dbReference type="GO" id="GO:0005921">
    <property type="term" value="C:gap junction"/>
    <property type="evidence" value="ECO:0007669"/>
    <property type="project" value="UniProtKB-SubCell"/>
</dbReference>
<evidence type="ECO:0000256" key="20">
    <source>
        <dbReference type="SAM" id="MobiDB-lite"/>
    </source>
</evidence>
<comment type="cofactor">
    <cofactor evidence="1">
        <name>Zn(2+)</name>
        <dbReference type="ChEBI" id="CHEBI:29105"/>
    </cofactor>
</comment>
<keyword evidence="16 19" id="KW-0472">Membrane</keyword>
<dbReference type="Gene3D" id="3.40.630.10">
    <property type="entry name" value="Zn peptidases"/>
    <property type="match status" value="1"/>
</dbReference>
<dbReference type="GO" id="GO:0004181">
    <property type="term" value="F:metallocarboxypeptidase activity"/>
    <property type="evidence" value="ECO:0007669"/>
    <property type="project" value="InterPro"/>
</dbReference>
<evidence type="ECO:0000256" key="8">
    <source>
        <dbReference type="ARBA" id="ARBA00022692"/>
    </source>
</evidence>
<evidence type="ECO:0000256" key="3">
    <source>
        <dbReference type="ARBA" id="ARBA00004651"/>
    </source>
</evidence>
<comment type="subcellular location">
    <subcellularLocation>
        <location evidence="2">Cell junction</location>
        <location evidence="2">Gap junction</location>
    </subcellularLocation>
    <subcellularLocation>
        <location evidence="3 19">Cell membrane</location>
        <topology evidence="3 19">Multi-pass membrane protein</topology>
    </subcellularLocation>
</comment>
<keyword evidence="11" id="KW-0862">Zinc</keyword>
<dbReference type="GO" id="GO:0034220">
    <property type="term" value="P:monoatomic ion transmembrane transport"/>
    <property type="evidence" value="ECO:0007669"/>
    <property type="project" value="UniProtKB-KW"/>
</dbReference>
<comment type="similarity">
    <text evidence="19">Belongs to the pannexin family.</text>
</comment>
<evidence type="ECO:0000256" key="4">
    <source>
        <dbReference type="ARBA" id="ARBA00005988"/>
    </source>
</evidence>
<feature type="transmembrane region" description="Helical" evidence="19">
    <location>
        <begin position="674"/>
        <end position="697"/>
    </location>
</feature>
<evidence type="ECO:0000259" key="22">
    <source>
        <dbReference type="PROSITE" id="PS52035"/>
    </source>
</evidence>
<dbReference type="PANTHER" id="PTHR11893">
    <property type="entry name" value="INNEXIN"/>
    <property type="match status" value="1"/>
</dbReference>
<keyword evidence="15 19" id="KW-0406">Ion transport</keyword>
<comment type="caution">
    <text evidence="19">Lacks conserved residue(s) required for the propagation of feature annotation.</text>
</comment>
<keyword evidence="17 19" id="KW-0407">Ion channel</keyword>
<comment type="function">
    <text evidence="19">Structural component of the gap junctions.</text>
</comment>
<feature type="compositionally biased region" description="Basic and acidic residues" evidence="20">
    <location>
        <begin position="871"/>
        <end position="881"/>
    </location>
</feature>
<keyword evidence="8 19" id="KW-0812">Transmembrane</keyword>
<evidence type="ECO:0000256" key="16">
    <source>
        <dbReference type="ARBA" id="ARBA00023136"/>
    </source>
</evidence>
<evidence type="ECO:0000256" key="10">
    <source>
        <dbReference type="ARBA" id="ARBA00022801"/>
    </source>
</evidence>
<feature type="chain" id="PRO_5038023011" description="Innexin" evidence="21">
    <location>
        <begin position="22"/>
        <end position="940"/>
    </location>
</feature>
<evidence type="ECO:0000313" key="23">
    <source>
        <dbReference type="Proteomes" id="UP000887566"/>
    </source>
</evidence>
<evidence type="ECO:0000256" key="13">
    <source>
        <dbReference type="ARBA" id="ARBA00022949"/>
    </source>
</evidence>
<dbReference type="PROSITE" id="PS51013">
    <property type="entry name" value="PANNEXIN"/>
    <property type="match status" value="1"/>
</dbReference>
<dbReference type="InterPro" id="IPR000990">
    <property type="entry name" value="Innexin"/>
</dbReference>
<dbReference type="PANTHER" id="PTHR11893:SF44">
    <property type="entry name" value="INNEXIN"/>
    <property type="match status" value="1"/>
</dbReference>
<keyword evidence="7" id="KW-0121">Carboxypeptidase</keyword>
<dbReference type="SMART" id="SM00631">
    <property type="entry name" value="Zn_pept"/>
    <property type="match status" value="1"/>
</dbReference>
<evidence type="ECO:0000256" key="7">
    <source>
        <dbReference type="ARBA" id="ARBA00022645"/>
    </source>
</evidence>
<dbReference type="SUPFAM" id="SSF54897">
    <property type="entry name" value="Protease propeptides/inhibitors"/>
    <property type="match status" value="1"/>
</dbReference>
<feature type="region of interest" description="Disordered" evidence="20">
    <location>
        <begin position="871"/>
        <end position="903"/>
    </location>
</feature>
<dbReference type="Pfam" id="PF00246">
    <property type="entry name" value="Peptidase_M14"/>
    <property type="match status" value="1"/>
</dbReference>
<feature type="active site" description="Proton donor/acceptor" evidence="18">
    <location>
        <position position="378"/>
    </location>
</feature>
<evidence type="ECO:0000256" key="2">
    <source>
        <dbReference type="ARBA" id="ARBA00004610"/>
    </source>
</evidence>
<keyword evidence="9" id="KW-0479">Metal-binding</keyword>
<reference evidence="24" key="1">
    <citation type="submission" date="2022-11" db="UniProtKB">
        <authorList>
            <consortium name="WormBaseParasite"/>
        </authorList>
    </citation>
    <scope>IDENTIFICATION</scope>
</reference>
<dbReference type="InterPro" id="IPR000834">
    <property type="entry name" value="Peptidase_M14"/>
</dbReference>
<keyword evidence="12" id="KW-0303">Gap junction</keyword>
<feature type="domain" description="Peptidase M14" evidence="22">
    <location>
        <begin position="128"/>
        <end position="415"/>
    </location>
</feature>
<organism evidence="23 24">
    <name type="scientific">Plectus sambesii</name>
    <dbReference type="NCBI Taxonomy" id="2011161"/>
    <lineage>
        <taxon>Eukaryota</taxon>
        <taxon>Metazoa</taxon>
        <taxon>Ecdysozoa</taxon>
        <taxon>Nematoda</taxon>
        <taxon>Chromadorea</taxon>
        <taxon>Plectida</taxon>
        <taxon>Plectina</taxon>
        <taxon>Plectoidea</taxon>
        <taxon>Plectidae</taxon>
        <taxon>Plectus</taxon>
    </lineage>
</organism>
<feature type="signal peptide" evidence="21">
    <location>
        <begin position="1"/>
        <end position="21"/>
    </location>
</feature>
<dbReference type="InterPro" id="IPR003146">
    <property type="entry name" value="M14A_act_pep"/>
</dbReference>
<dbReference type="PRINTS" id="PR01262">
    <property type="entry name" value="INNEXIN"/>
</dbReference>
<proteinExistence type="inferred from homology"/>
<comment type="similarity">
    <text evidence="4 18">Belongs to the peptidase M14 family.</text>
</comment>
<sequence length="940" mass="107716">MRVDTLVVFLIVAAVLSTVQAAGKSFKDYKLIRITPRTYNQVAYLRELWLAGSPYELDFWQPPSHVKEQVDVVVSPSKAEAFFGDVRAKKLSYIVAIKDLDEAIRNETMGSEIPEGVQLSPNAYRFDKYNRLAQMESYLKKLESDNPDRVTLITIGQTHEKRPLTVVKLSGKHSFGKKPAIWIDGGIHAREWISPATVMYFIQQLESLYATDPVIQSMLDRLDWYILPVMNPDGYERPVRRCYGVDLNRNFDWFWASKGSSSDPCQEVYHGTAAFSEPESAAVRDFITSLGERVKGFVSLHSYSQMWLIPYGHRRRSYPEDYNNAMRPLAVRAVNALKKKHGTQYTVGTGADILYEAAGCSADWAKGRAKIPYSYLLELRPKNAMAGYGFVLPERQILPTAEETWEAIKVVADELINKFGAKCLRLGPLETNVAKRQVRPVTVHHRPLTAVEPVRPSVVYVVSSVGLRLQRAVYKALFVALKMVFSEIVGTLSFLQPQADDDMSDRLNYYYTSTFLLVTAVLISLKMFGGRPVECWVPAEYKGSWEDYTEMFCWARSTYWVPFNEEIPDSVEEREERMVAYYQWTPFFLVVSAFMFYLPCLIWRLMYDKSGVRLRDIIGVAGDKSNIQPDLRLQNVKGLAAHLSSVFQHQFRLGTKHPNHHRFLRCLNFRYYEAYMTLLYISIKALFLINVIGQLLLMNKFLQTDGYNFYGIGVIIDLISGRPWQESGNFPRVTLCDMNIRTLGNVQRHTVQCVLVINIFTEKVFILLWMWYTALTIITLGSLISWIISSVSFEERRKFIARRLELADVEFKRAEYKEEIIQFVRERIKMDGVFVLRMLTIHTGVMVCTEVVDAMWDQFLLEEGKGDLLERASSRQDRTSGSDDETGGDLDVGSVGGDQAPRRKTSVLVPLMLPALAGRGIDRRHRLQVPLRKQFKSGRR</sequence>
<evidence type="ECO:0000256" key="9">
    <source>
        <dbReference type="ARBA" id="ARBA00022723"/>
    </source>
</evidence>
<dbReference type="FunFam" id="3.40.630.10:FF:000056">
    <property type="entry name" value="Zinc carboxypeptidase"/>
    <property type="match status" value="1"/>
</dbReference>
<evidence type="ECO:0000256" key="18">
    <source>
        <dbReference type="PROSITE-ProRule" id="PRU01379"/>
    </source>
</evidence>
<evidence type="ECO:0000256" key="6">
    <source>
        <dbReference type="ARBA" id="ARBA00022475"/>
    </source>
</evidence>
<dbReference type="InterPro" id="IPR036990">
    <property type="entry name" value="M14A-like_propep"/>
</dbReference>
<dbReference type="InterPro" id="IPR057246">
    <property type="entry name" value="CARBOXYPEPT_ZN_1"/>
</dbReference>
<keyword evidence="6" id="KW-1003">Cell membrane</keyword>
<dbReference type="PROSITE" id="PS00132">
    <property type="entry name" value="CARBOXYPEPT_ZN_1"/>
    <property type="match status" value="1"/>
</dbReference>
<dbReference type="GO" id="GO:0008270">
    <property type="term" value="F:zinc ion binding"/>
    <property type="evidence" value="ECO:0007669"/>
    <property type="project" value="InterPro"/>
</dbReference>
<name>A0A914XAX5_9BILA</name>
<evidence type="ECO:0000256" key="19">
    <source>
        <dbReference type="RuleBase" id="RU010713"/>
    </source>
</evidence>
<evidence type="ECO:0000256" key="11">
    <source>
        <dbReference type="ARBA" id="ARBA00022833"/>
    </source>
</evidence>
<dbReference type="Pfam" id="PF02244">
    <property type="entry name" value="Propep_M14"/>
    <property type="match status" value="1"/>
</dbReference>
<evidence type="ECO:0000256" key="5">
    <source>
        <dbReference type="ARBA" id="ARBA00022448"/>
    </source>
</evidence>
<evidence type="ECO:0000256" key="17">
    <source>
        <dbReference type="ARBA" id="ARBA00023303"/>
    </source>
</evidence>
<accession>A0A914XAX5</accession>
<dbReference type="WBParaSite" id="PSAMB.scaffold716size42884.g8305.t1">
    <property type="protein sequence ID" value="PSAMB.scaffold716size42884.g8305.t1"/>
    <property type="gene ID" value="PSAMB.scaffold716size42884.g8305"/>
</dbReference>
<dbReference type="Gene3D" id="3.30.70.340">
    <property type="entry name" value="Metallocarboxypeptidase-like"/>
    <property type="match status" value="1"/>
</dbReference>
<keyword evidence="14 19" id="KW-1133">Transmembrane helix</keyword>
<keyword evidence="23" id="KW-1185">Reference proteome</keyword>
<evidence type="ECO:0000256" key="14">
    <source>
        <dbReference type="ARBA" id="ARBA00022989"/>
    </source>
</evidence>
<dbReference type="InterPro" id="IPR057247">
    <property type="entry name" value="CARBOXYPEPT_ZN_2"/>
</dbReference>
<evidence type="ECO:0000256" key="1">
    <source>
        <dbReference type="ARBA" id="ARBA00001947"/>
    </source>
</evidence>
<dbReference type="PROSITE" id="PS52035">
    <property type="entry name" value="PEPTIDASE_M14"/>
    <property type="match status" value="1"/>
</dbReference>
<feature type="transmembrane region" description="Helical" evidence="19">
    <location>
        <begin position="769"/>
        <end position="793"/>
    </location>
</feature>
<keyword evidence="13" id="KW-0965">Cell junction</keyword>
<keyword evidence="21" id="KW-0732">Signal</keyword>
<dbReference type="GO" id="GO:0005886">
    <property type="term" value="C:plasma membrane"/>
    <property type="evidence" value="ECO:0007669"/>
    <property type="project" value="UniProtKB-SubCell"/>
</dbReference>
<keyword evidence="5 19" id="KW-0813">Transport</keyword>
<keyword evidence="10" id="KW-0378">Hydrolase</keyword>
<protein>
    <recommendedName>
        <fullName evidence="19">Innexin</fullName>
    </recommendedName>
</protein>
<keyword evidence="7" id="KW-0645">Protease</keyword>
<feature type="transmembrane region" description="Helical" evidence="19">
    <location>
        <begin position="472"/>
        <end position="495"/>
    </location>
</feature>
<dbReference type="AlphaFoldDB" id="A0A914XAX5"/>
<feature type="transmembrane region" description="Helical" evidence="19">
    <location>
        <begin position="587"/>
        <end position="607"/>
    </location>
</feature>